<reference evidence="5 6" key="1">
    <citation type="submission" date="2018-10" db="EMBL/GenBank/DDBJ databases">
        <authorList>
            <person name="Criscuolo A."/>
        </authorList>
    </citation>
    <scope>NUCLEOTIDE SEQUENCE [LARGE SCALE GENOMIC DNA]</scope>
    <source>
        <strain evidence="5">DnA1</strain>
    </source>
</reference>
<dbReference type="GO" id="GO:0003677">
    <property type="term" value="F:DNA binding"/>
    <property type="evidence" value="ECO:0007669"/>
    <property type="project" value="UniProtKB-KW"/>
</dbReference>
<dbReference type="EMBL" id="UWPJ01000005">
    <property type="protein sequence ID" value="VCU68235.1"/>
    <property type="molecule type" value="Genomic_DNA"/>
</dbReference>
<dbReference type="PANTHER" id="PTHR43537:SF5">
    <property type="entry name" value="UXU OPERON TRANSCRIPTIONAL REGULATOR"/>
    <property type="match status" value="1"/>
</dbReference>
<dbReference type="Pfam" id="PF00392">
    <property type="entry name" value="GntR"/>
    <property type="match status" value="1"/>
</dbReference>
<dbReference type="InterPro" id="IPR036388">
    <property type="entry name" value="WH-like_DNA-bd_sf"/>
</dbReference>
<dbReference type="GO" id="GO:0003700">
    <property type="term" value="F:DNA-binding transcription factor activity"/>
    <property type="evidence" value="ECO:0007669"/>
    <property type="project" value="InterPro"/>
</dbReference>
<dbReference type="PRINTS" id="PR00035">
    <property type="entry name" value="HTHGNTR"/>
</dbReference>
<evidence type="ECO:0000256" key="1">
    <source>
        <dbReference type="ARBA" id="ARBA00023015"/>
    </source>
</evidence>
<evidence type="ECO:0000256" key="3">
    <source>
        <dbReference type="ARBA" id="ARBA00023163"/>
    </source>
</evidence>
<dbReference type="InterPro" id="IPR036390">
    <property type="entry name" value="WH_DNA-bd_sf"/>
</dbReference>
<dbReference type="Gene3D" id="1.20.120.530">
    <property type="entry name" value="GntR ligand-binding domain-like"/>
    <property type="match status" value="1"/>
</dbReference>
<feature type="domain" description="HTH gntR-type" evidence="4">
    <location>
        <begin position="22"/>
        <end position="90"/>
    </location>
</feature>
<keyword evidence="1" id="KW-0805">Transcription regulation</keyword>
<dbReference type="CDD" id="cd07377">
    <property type="entry name" value="WHTH_GntR"/>
    <property type="match status" value="1"/>
</dbReference>
<name>A0A3P4AZI0_9BURK</name>
<dbReference type="AlphaFoldDB" id="A0A3P4AZI0"/>
<dbReference type="SMART" id="SM00895">
    <property type="entry name" value="FCD"/>
    <property type="match status" value="1"/>
</dbReference>
<dbReference type="SUPFAM" id="SSF46785">
    <property type="entry name" value="Winged helix' DNA-binding domain"/>
    <property type="match status" value="1"/>
</dbReference>
<dbReference type="PROSITE" id="PS50949">
    <property type="entry name" value="HTH_GNTR"/>
    <property type="match status" value="1"/>
</dbReference>
<keyword evidence="2" id="KW-0238">DNA-binding</keyword>
<dbReference type="InterPro" id="IPR008920">
    <property type="entry name" value="TF_FadR/GntR_C"/>
</dbReference>
<evidence type="ECO:0000259" key="4">
    <source>
        <dbReference type="PROSITE" id="PS50949"/>
    </source>
</evidence>
<proteinExistence type="predicted"/>
<evidence type="ECO:0000313" key="5">
    <source>
        <dbReference type="EMBL" id="VCU68235.1"/>
    </source>
</evidence>
<accession>A0A3P4AZI0</accession>
<dbReference type="PANTHER" id="PTHR43537">
    <property type="entry name" value="TRANSCRIPTIONAL REGULATOR, GNTR FAMILY"/>
    <property type="match status" value="1"/>
</dbReference>
<keyword evidence="3" id="KW-0804">Transcription</keyword>
<protein>
    <submittedName>
        <fullName evidence="5">L-lactate dehydrogenase operon regulatory protein</fullName>
    </submittedName>
</protein>
<evidence type="ECO:0000256" key="2">
    <source>
        <dbReference type="ARBA" id="ARBA00023125"/>
    </source>
</evidence>
<evidence type="ECO:0000313" key="6">
    <source>
        <dbReference type="Proteomes" id="UP000277294"/>
    </source>
</evidence>
<dbReference type="SMART" id="SM00345">
    <property type="entry name" value="HTH_GNTR"/>
    <property type="match status" value="1"/>
</dbReference>
<sequence length="246" mass="27165">MGISSMQIISRIPGDSPNITRRTVRDQISDKLAYMIHSGLLRPGDELPSERELATTLGVSRETVRAAISMLQAWRMLEVSQGARTRVLGPGSVGVHDSVSILRDLGERSVEEVAEARAAVELQVIRLAARRITPAQLNRLDDLLADQAAMMDDPVRFQISDQEFHEVLYRACGNALLADVVFDFYGYALEHRRNALRRPGAISHSVADHRAIVAALKSSDPEAAVAAMQQHLEQVHRTTLQEMDAP</sequence>
<dbReference type="InterPro" id="IPR000524">
    <property type="entry name" value="Tscrpt_reg_HTH_GntR"/>
</dbReference>
<gene>
    <name evidence="5" type="primary">lldR</name>
    <name evidence="5" type="ORF">PIGHUM_00285</name>
</gene>
<dbReference type="Proteomes" id="UP000277294">
    <property type="component" value="Unassembled WGS sequence"/>
</dbReference>
<organism evidence="5 6">
    <name type="scientific">Pigmentiphaga humi</name>
    <dbReference type="NCBI Taxonomy" id="2478468"/>
    <lineage>
        <taxon>Bacteria</taxon>
        <taxon>Pseudomonadati</taxon>
        <taxon>Pseudomonadota</taxon>
        <taxon>Betaproteobacteria</taxon>
        <taxon>Burkholderiales</taxon>
        <taxon>Alcaligenaceae</taxon>
        <taxon>Pigmentiphaga</taxon>
    </lineage>
</organism>
<dbReference type="SUPFAM" id="SSF48008">
    <property type="entry name" value="GntR ligand-binding domain-like"/>
    <property type="match status" value="1"/>
</dbReference>
<dbReference type="Pfam" id="PF07729">
    <property type="entry name" value="FCD"/>
    <property type="match status" value="1"/>
</dbReference>
<keyword evidence="6" id="KW-1185">Reference proteome</keyword>
<dbReference type="Gene3D" id="1.10.10.10">
    <property type="entry name" value="Winged helix-like DNA-binding domain superfamily/Winged helix DNA-binding domain"/>
    <property type="match status" value="1"/>
</dbReference>
<dbReference type="InterPro" id="IPR011711">
    <property type="entry name" value="GntR_C"/>
</dbReference>